<evidence type="ECO:0000313" key="10">
    <source>
        <dbReference type="Proteomes" id="UP000057158"/>
    </source>
</evidence>
<organism evidence="9 10">
    <name type="scientific">Desulfuromonas soudanensis</name>
    <dbReference type="NCBI Taxonomy" id="1603606"/>
    <lineage>
        <taxon>Bacteria</taxon>
        <taxon>Pseudomonadati</taxon>
        <taxon>Thermodesulfobacteriota</taxon>
        <taxon>Desulfuromonadia</taxon>
        <taxon>Desulfuromonadales</taxon>
        <taxon>Desulfuromonadaceae</taxon>
        <taxon>Desulfuromonas</taxon>
    </lineage>
</organism>
<dbReference type="EC" id="3.1.3.48" evidence="2"/>
<evidence type="ECO:0000256" key="7">
    <source>
        <dbReference type="SAM" id="MobiDB-lite"/>
    </source>
</evidence>
<dbReference type="PRINTS" id="PR00719">
    <property type="entry name" value="LMWPTPASE"/>
</dbReference>
<evidence type="ECO:0000256" key="4">
    <source>
        <dbReference type="ARBA" id="ARBA00022912"/>
    </source>
</evidence>
<dbReference type="PANTHER" id="PTHR11717">
    <property type="entry name" value="LOW MOLECULAR WEIGHT PROTEIN TYROSINE PHOSPHATASE"/>
    <property type="match status" value="1"/>
</dbReference>
<evidence type="ECO:0000259" key="8">
    <source>
        <dbReference type="SMART" id="SM00226"/>
    </source>
</evidence>
<reference evidence="9 10" key="1">
    <citation type="submission" date="2015-07" db="EMBL/GenBank/DDBJ databases">
        <title>Isolation and Genomic Characterization of a Novel Halophilic Metal-Reducing Deltaproteobacterium from the Deep Subsurface.</title>
        <authorList>
            <person name="Badalamenti J.P."/>
            <person name="Summers Z.M."/>
            <person name="Gralnick J.A."/>
            <person name="Bond D.R."/>
        </authorList>
    </citation>
    <scope>NUCLEOTIDE SEQUENCE [LARGE SCALE GENOMIC DNA]</scope>
    <source>
        <strain evidence="9 10">WTL</strain>
    </source>
</reference>
<feature type="active site" description="Nucleophile" evidence="6">
    <location>
        <position position="50"/>
    </location>
</feature>
<proteinExistence type="inferred from homology"/>
<keyword evidence="10" id="KW-1185">Reference proteome</keyword>
<feature type="active site" description="Proton donor" evidence="6">
    <location>
        <position position="163"/>
    </location>
</feature>
<dbReference type="STRING" id="1603606.DSOUD_2094"/>
<dbReference type="KEGG" id="des:DSOUD_2094"/>
<evidence type="ECO:0000256" key="1">
    <source>
        <dbReference type="ARBA" id="ARBA00011063"/>
    </source>
</evidence>
<gene>
    <name evidence="9" type="ORF">DSOUD_2094</name>
</gene>
<evidence type="ECO:0000256" key="3">
    <source>
        <dbReference type="ARBA" id="ARBA00022801"/>
    </source>
</evidence>
<keyword evidence="3" id="KW-0378">Hydrolase</keyword>
<feature type="region of interest" description="Disordered" evidence="7">
    <location>
        <begin position="204"/>
        <end position="223"/>
    </location>
</feature>
<dbReference type="GO" id="GO:0004725">
    <property type="term" value="F:protein tyrosine phosphatase activity"/>
    <property type="evidence" value="ECO:0007669"/>
    <property type="project" value="UniProtKB-EC"/>
</dbReference>
<dbReference type="SUPFAM" id="SSF52788">
    <property type="entry name" value="Phosphotyrosine protein phosphatases I"/>
    <property type="match status" value="1"/>
</dbReference>
<dbReference type="AlphaFoldDB" id="A0A0M5IL58"/>
<comment type="similarity">
    <text evidence="1">Belongs to the low molecular weight phosphotyrosine protein phosphatase family.</text>
</comment>
<evidence type="ECO:0000313" key="9">
    <source>
        <dbReference type="EMBL" id="ALC16861.1"/>
    </source>
</evidence>
<comment type="catalytic activity">
    <reaction evidence="5">
        <text>O-phospho-L-tyrosyl-[protein] + H2O = L-tyrosyl-[protein] + phosphate</text>
        <dbReference type="Rhea" id="RHEA:10684"/>
        <dbReference type="Rhea" id="RHEA-COMP:10136"/>
        <dbReference type="Rhea" id="RHEA-COMP:20101"/>
        <dbReference type="ChEBI" id="CHEBI:15377"/>
        <dbReference type="ChEBI" id="CHEBI:43474"/>
        <dbReference type="ChEBI" id="CHEBI:46858"/>
        <dbReference type="ChEBI" id="CHEBI:61978"/>
        <dbReference type="EC" id="3.1.3.48"/>
    </reaction>
</comment>
<dbReference type="Proteomes" id="UP000057158">
    <property type="component" value="Chromosome"/>
</dbReference>
<dbReference type="Gene3D" id="3.40.50.2300">
    <property type="match status" value="1"/>
</dbReference>
<dbReference type="PATRIC" id="fig|1603606.3.peg.2263"/>
<name>A0A0M5IL58_9BACT</name>
<evidence type="ECO:0000256" key="6">
    <source>
        <dbReference type="PIRSR" id="PIRSR617867-1"/>
    </source>
</evidence>
<keyword evidence="4" id="KW-0904">Protein phosphatase</keyword>
<evidence type="ECO:0000256" key="2">
    <source>
        <dbReference type="ARBA" id="ARBA00013064"/>
    </source>
</evidence>
<dbReference type="InterPro" id="IPR023485">
    <property type="entry name" value="Ptyr_pPase"/>
</dbReference>
<dbReference type="InterPro" id="IPR036196">
    <property type="entry name" value="Ptyr_pPase_sf"/>
</dbReference>
<dbReference type="InterPro" id="IPR017867">
    <property type="entry name" value="Tyr_phospatase_low_mol_wt"/>
</dbReference>
<dbReference type="EMBL" id="CP010802">
    <property type="protein sequence ID" value="ALC16861.1"/>
    <property type="molecule type" value="Genomic_DNA"/>
</dbReference>
<dbReference type="PANTHER" id="PTHR11717:SF31">
    <property type="entry name" value="LOW MOLECULAR WEIGHT PROTEIN-TYROSINE-PHOSPHATASE ETP-RELATED"/>
    <property type="match status" value="1"/>
</dbReference>
<sequence length="223" mass="25350">MKIVDLKKLLPRSFKRAAPRALRSLCDSVAYRLVRQLSGDREFRRIVFVCKGNVCRSPFAEHYLRSLGVGANVWIDSCGLEVDKKGGSPPEAIRIAEEFGLDLSAHRSKGMSECDLQGADLIVAMEYYQYLRLRSMFPEKKGKVRLLRDFAPWPKSLICNIYDPYGLGIDEFENCFKKIQRAITELNSNLASFEVIEPQISLEDDSTMKSSGTGSPKRRYEKI</sequence>
<dbReference type="OrthoDB" id="9784339at2"/>
<evidence type="ECO:0000256" key="5">
    <source>
        <dbReference type="ARBA" id="ARBA00051722"/>
    </source>
</evidence>
<dbReference type="RefSeq" id="WP_053550914.1">
    <property type="nucleotide sequence ID" value="NZ_CP010802.1"/>
</dbReference>
<dbReference type="Pfam" id="PF01451">
    <property type="entry name" value="LMWPc"/>
    <property type="match status" value="1"/>
</dbReference>
<feature type="domain" description="Phosphotyrosine protein phosphatase I" evidence="8">
    <location>
        <begin position="44"/>
        <end position="189"/>
    </location>
</feature>
<dbReference type="InterPro" id="IPR050438">
    <property type="entry name" value="LMW_PTPase"/>
</dbReference>
<dbReference type="SMART" id="SM00226">
    <property type="entry name" value="LMWPc"/>
    <property type="match status" value="1"/>
</dbReference>
<feature type="active site" evidence="6">
    <location>
        <position position="56"/>
    </location>
</feature>
<protein>
    <recommendedName>
        <fullName evidence="2">protein-tyrosine-phosphatase</fullName>
        <ecNumber evidence="2">3.1.3.48</ecNumber>
    </recommendedName>
</protein>
<accession>A0A0M5IL58</accession>